<proteinExistence type="predicted"/>
<dbReference type="GO" id="GO:0033167">
    <property type="term" value="C:ARC complex"/>
    <property type="evidence" value="ECO:0007669"/>
    <property type="project" value="InterPro"/>
</dbReference>
<feature type="compositionally biased region" description="Acidic residues" evidence="1">
    <location>
        <begin position="1"/>
        <end position="10"/>
    </location>
</feature>
<evidence type="ECO:0000256" key="1">
    <source>
        <dbReference type="SAM" id="MobiDB-lite"/>
    </source>
</evidence>
<name>A0AAD6IW14_DREDA</name>
<keyword evidence="3" id="KW-1185">Reference proteome</keyword>
<comment type="caution">
    <text evidence="2">The sequence shown here is derived from an EMBL/GenBank/DDBJ whole genome shotgun (WGS) entry which is preliminary data.</text>
</comment>
<dbReference type="InterPro" id="IPR018606">
    <property type="entry name" value="Arb1"/>
</dbReference>
<organism evidence="2 3">
    <name type="scientific">Drechslerella dactyloides</name>
    <name type="common">Nematode-trapping fungus</name>
    <name type="synonym">Arthrobotrys dactyloides</name>
    <dbReference type="NCBI Taxonomy" id="74499"/>
    <lineage>
        <taxon>Eukaryota</taxon>
        <taxon>Fungi</taxon>
        <taxon>Dikarya</taxon>
        <taxon>Ascomycota</taxon>
        <taxon>Pezizomycotina</taxon>
        <taxon>Orbiliomycetes</taxon>
        <taxon>Orbiliales</taxon>
        <taxon>Orbiliaceae</taxon>
        <taxon>Drechslerella</taxon>
    </lineage>
</organism>
<evidence type="ECO:0008006" key="4">
    <source>
        <dbReference type="Google" id="ProtNLM"/>
    </source>
</evidence>
<reference evidence="2" key="1">
    <citation type="submission" date="2023-01" db="EMBL/GenBank/DDBJ databases">
        <title>The chitinases involved in constricting ring structure development in the nematode-trapping fungus Drechslerella dactyloides.</title>
        <authorList>
            <person name="Wang R."/>
            <person name="Zhang L."/>
            <person name="Tang P."/>
            <person name="Li S."/>
            <person name="Liang L."/>
        </authorList>
    </citation>
    <scope>NUCLEOTIDE SEQUENCE</scope>
    <source>
        <strain evidence="2">YMF1.00031</strain>
    </source>
</reference>
<dbReference type="EMBL" id="JAQGDS010000007">
    <property type="protein sequence ID" value="KAJ6258994.1"/>
    <property type="molecule type" value="Genomic_DNA"/>
</dbReference>
<evidence type="ECO:0000313" key="3">
    <source>
        <dbReference type="Proteomes" id="UP001221413"/>
    </source>
</evidence>
<gene>
    <name evidence="2" type="ORF">Dda_5889</name>
</gene>
<protein>
    <recommendedName>
        <fullName evidence="4">Argonaute-binding protein</fullName>
    </recommendedName>
</protein>
<dbReference type="GO" id="GO:0031047">
    <property type="term" value="P:regulatory ncRNA-mediated gene silencing"/>
    <property type="evidence" value="ECO:0007669"/>
    <property type="project" value="InterPro"/>
</dbReference>
<feature type="compositionally biased region" description="Basic residues" evidence="1">
    <location>
        <begin position="49"/>
        <end position="62"/>
    </location>
</feature>
<feature type="region of interest" description="Disordered" evidence="1">
    <location>
        <begin position="1"/>
        <end position="79"/>
    </location>
</feature>
<sequence>MTDPFDDIVDQLDSLTTADPPSASAAASENTTSPTQPDANADTPVAATTKKKKKKTNRKKGKTLPTGFETNFTEAPLTPEEFSKDKELYDLNKGVAERLETAVQRYKAKRKFNDIRHRMLEAYLNLGGINTGAKMFGGVDGKFVKDHDAEDIARYKATDYVPEKMHRIGEPRLEELDEDYEEEEYTVDFNYVVRSFLTHRVPFAFGMKTPENIEMSVNLVRNFLNFILYHNVCPEYTDNIKLAVKTCDTAGEELPVCAVLSDKLPGAFNKACSTLFGGYWSLITPQSWASGEEKSTNYPEPGISVEEATQIYGSLIHEIPNIDTAMPLKDAKEVAKEWATLEVAGKWLPEPGSALKLGKIICKPWTQPEARVIPSRWDNVPEGVSLWCEKTVAQYAYVGMHLCCTVHELANGLVYFDEISGVMCSQFLEIIDEKDLEVDSDFDFD</sequence>
<evidence type="ECO:0000313" key="2">
    <source>
        <dbReference type="EMBL" id="KAJ6258994.1"/>
    </source>
</evidence>
<dbReference type="Pfam" id="PF09692">
    <property type="entry name" value="Arb1"/>
    <property type="match status" value="1"/>
</dbReference>
<feature type="compositionally biased region" description="Low complexity" evidence="1">
    <location>
        <begin position="14"/>
        <end position="35"/>
    </location>
</feature>
<accession>A0AAD6IW14</accession>
<dbReference type="AlphaFoldDB" id="A0AAD6IW14"/>
<dbReference type="Proteomes" id="UP001221413">
    <property type="component" value="Unassembled WGS sequence"/>
</dbReference>